<keyword evidence="2" id="KW-1185">Reference proteome</keyword>
<dbReference type="SUPFAM" id="SSF52317">
    <property type="entry name" value="Class I glutamine amidotransferase-like"/>
    <property type="match status" value="1"/>
</dbReference>
<dbReference type="OrthoDB" id="9759749at2"/>
<proteinExistence type="predicted"/>
<dbReference type="Proteomes" id="UP000000692">
    <property type="component" value="Chromosome"/>
</dbReference>
<protein>
    <submittedName>
        <fullName evidence="1">GlcNAc-PI de-N-acetylase family protein</fullName>
    </submittedName>
</protein>
<dbReference type="KEGG" id="kvl:KVU_1638"/>
<dbReference type="EMBL" id="CP002018">
    <property type="protein sequence ID" value="AEM41477.1"/>
    <property type="molecule type" value="Genomic_DNA"/>
</dbReference>
<gene>
    <name evidence="1" type="ordered locus">KVU_1638</name>
</gene>
<dbReference type="InterPro" id="IPR024078">
    <property type="entry name" value="LmbE-like_dom_sf"/>
</dbReference>
<dbReference type="InterPro" id="IPR029062">
    <property type="entry name" value="Class_I_gatase-like"/>
</dbReference>
<dbReference type="Gene3D" id="3.40.50.10320">
    <property type="entry name" value="LmbE-like"/>
    <property type="match status" value="1"/>
</dbReference>
<sequence>MLTDRNRLFRRIADPRMVRLARALGRLGSTVTMMNTGAHPDDEQTELLAWFSFGRNMRVVIACSTRGEGGQNALGPERGAALGLVRSRELEESARVIDADIAWLGHGPVDPVHDFGFSKDGKDTLERWGRARVIDRLVRAYREYRPDIVLPTFLDVPGQHGHHRAMTEAAEAALALAADPTYEVDGLAPWRVAKYYLPAWSGGGSTYDDELPPPPATVDVRVEGFDPVSGMRYDQIGEASRGYHASQGMGTWRATPRRHWALHGTAPEGDILDGLPATLGALADVAGAPAELALAASEIAKARAAFPDDQAMITALVAAHKAFSAPMGADFDALHGHRIRQKIAEVEAALALAAGVDVAAWLQDPLVPGRSATLAVWVNAGHATLRGIAAAASDGIAQKGGSEERDGLHLLTLAVPADLSPASRYLPGWARLGGNGILAASVTVEVGGITFALPVDLEEEPLLQPAASVTPSADAVLVNLNDPQPVHFAMTGTASAASLGLGSIDGLTVENADGHVTLTASGLAPGKTRLPISVAGAAGWQAKPINYGHIGRLAQVVPAGVDILALDLKIPDGRVGYIGGGADRVGLWLERMGVDVVDLDAEAFDAARANGFAGFDTLVVGIFTFGLRPDLAAATADLRAWVHAGGNLVTLYHRPWDNWKPDETTPAHMVVGSPSLRWRVTRPGAPVTILEPDHDLLAGPNTITHADFDGWDKERGLYFLSSWDQVYQPLLAMSDPDEQPLLGSLVTGRIGKGRHTHTALVLHHQMDRLVPGAFRLMANLIQPA</sequence>
<name>F9YA66_KETVW</name>
<accession>F9YA66</accession>
<dbReference type="InterPro" id="IPR003737">
    <property type="entry name" value="GlcNAc_PI_deacetylase-related"/>
</dbReference>
<dbReference type="PATRIC" id="fig|759362.5.peg.1687"/>
<dbReference type="Pfam" id="PF02585">
    <property type="entry name" value="PIG-L"/>
    <property type="match status" value="1"/>
</dbReference>
<dbReference type="HOGENOM" id="CLU_347750_0_0_5"/>
<organism evidence="1 2">
    <name type="scientific">Ketogulonicigenium vulgare (strain WSH-001)</name>
    <dbReference type="NCBI Taxonomy" id="759362"/>
    <lineage>
        <taxon>Bacteria</taxon>
        <taxon>Pseudomonadati</taxon>
        <taxon>Pseudomonadota</taxon>
        <taxon>Alphaproteobacteria</taxon>
        <taxon>Rhodobacterales</taxon>
        <taxon>Roseobacteraceae</taxon>
        <taxon>Ketogulonicigenium</taxon>
    </lineage>
</organism>
<evidence type="ECO:0000313" key="2">
    <source>
        <dbReference type="Proteomes" id="UP000000692"/>
    </source>
</evidence>
<reference evidence="1 2" key="1">
    <citation type="journal article" date="2011" name="J. Bacteriol.">
        <title>Complete genome sequence of the industrial strain Ketogulonicigenium vulgare WSH-001.</title>
        <authorList>
            <person name="Liu L."/>
            <person name="Li Y."/>
            <person name="Zhang J."/>
            <person name="Zhou Z."/>
            <person name="Liu J."/>
            <person name="Li X."/>
            <person name="Zhou J."/>
            <person name="Du G."/>
            <person name="Wang L."/>
            <person name="Chen J."/>
        </authorList>
    </citation>
    <scope>NUCLEOTIDE SEQUENCE [LARGE SCALE GENOMIC DNA]</scope>
    <source>
        <strain evidence="1 2">WSH-001</strain>
    </source>
</reference>
<dbReference type="RefSeq" id="WP_013384833.1">
    <property type="nucleotide sequence ID" value="NC_017384.1"/>
</dbReference>
<evidence type="ECO:0000313" key="1">
    <source>
        <dbReference type="EMBL" id="AEM41477.1"/>
    </source>
</evidence>
<dbReference type="AlphaFoldDB" id="F9YA66"/>
<dbReference type="SUPFAM" id="SSF102588">
    <property type="entry name" value="LmbE-like"/>
    <property type="match status" value="1"/>
</dbReference>
<dbReference type="eggNOG" id="COG2120">
    <property type="taxonomic scope" value="Bacteria"/>
</dbReference>